<dbReference type="PANTHER" id="PTHR43280:SF10">
    <property type="entry name" value="REGULATORY PROTEIN POCR"/>
    <property type="match status" value="1"/>
</dbReference>
<comment type="caution">
    <text evidence="5">The sequence shown here is derived from an EMBL/GenBank/DDBJ whole genome shotgun (WGS) entry which is preliminary data.</text>
</comment>
<proteinExistence type="predicted"/>
<dbReference type="Pfam" id="PF10114">
    <property type="entry name" value="PocR"/>
    <property type="match status" value="1"/>
</dbReference>
<dbReference type="InterPro" id="IPR018771">
    <property type="entry name" value="PocR_dom"/>
</dbReference>
<keyword evidence="1" id="KW-0805">Transcription regulation</keyword>
<name>A0A0R1FBH6_9LACO</name>
<evidence type="ECO:0000259" key="4">
    <source>
        <dbReference type="PROSITE" id="PS01124"/>
    </source>
</evidence>
<reference evidence="5 6" key="1">
    <citation type="journal article" date="2015" name="Genome Announc.">
        <title>Expanding the biotechnology potential of lactobacilli through comparative genomics of 213 strains and associated genera.</title>
        <authorList>
            <person name="Sun Z."/>
            <person name="Harris H.M."/>
            <person name="McCann A."/>
            <person name="Guo C."/>
            <person name="Argimon S."/>
            <person name="Zhang W."/>
            <person name="Yang X."/>
            <person name="Jeffery I.B."/>
            <person name="Cooney J.C."/>
            <person name="Kagawa T.F."/>
            <person name="Liu W."/>
            <person name="Song Y."/>
            <person name="Salvetti E."/>
            <person name="Wrobel A."/>
            <person name="Rasinkangas P."/>
            <person name="Parkhill J."/>
            <person name="Rea M.C."/>
            <person name="O'Sullivan O."/>
            <person name="Ritari J."/>
            <person name="Douillard F.P."/>
            <person name="Paul Ross R."/>
            <person name="Yang R."/>
            <person name="Briner A.E."/>
            <person name="Felis G.E."/>
            <person name="de Vos W.M."/>
            <person name="Barrangou R."/>
            <person name="Klaenhammer T.R."/>
            <person name="Caufield P.W."/>
            <person name="Cui Y."/>
            <person name="Zhang H."/>
            <person name="O'Toole P.W."/>
        </authorList>
    </citation>
    <scope>NUCLEOTIDE SEQUENCE [LARGE SCALE GENOMIC DNA]</scope>
    <source>
        <strain evidence="5 6">DSM 20001</strain>
    </source>
</reference>
<dbReference type="GO" id="GO:0043565">
    <property type="term" value="F:sequence-specific DNA binding"/>
    <property type="evidence" value="ECO:0007669"/>
    <property type="project" value="InterPro"/>
</dbReference>
<feature type="domain" description="HTH araC/xylS-type" evidence="4">
    <location>
        <begin position="222"/>
        <end position="320"/>
    </location>
</feature>
<dbReference type="SUPFAM" id="SSF46689">
    <property type="entry name" value="Homeodomain-like"/>
    <property type="match status" value="2"/>
</dbReference>
<organism evidence="5 6">
    <name type="scientific">Loigolactobacillus coryniformis subsp. coryniformis KCTC 3167 = DSM 20001</name>
    <dbReference type="NCBI Taxonomy" id="913848"/>
    <lineage>
        <taxon>Bacteria</taxon>
        <taxon>Bacillati</taxon>
        <taxon>Bacillota</taxon>
        <taxon>Bacilli</taxon>
        <taxon>Lactobacillales</taxon>
        <taxon>Lactobacillaceae</taxon>
        <taxon>Loigolactobacillus</taxon>
    </lineage>
</organism>
<dbReference type="InterPro" id="IPR018060">
    <property type="entry name" value="HTH_AraC"/>
</dbReference>
<evidence type="ECO:0000256" key="3">
    <source>
        <dbReference type="ARBA" id="ARBA00023163"/>
    </source>
</evidence>
<dbReference type="SMART" id="SM00342">
    <property type="entry name" value="HTH_ARAC"/>
    <property type="match status" value="1"/>
</dbReference>
<dbReference type="PRINTS" id="PR00032">
    <property type="entry name" value="HTHARAC"/>
</dbReference>
<accession>A0A0R1FBH6</accession>
<gene>
    <name evidence="5" type="ORF">FD22_GL001512</name>
</gene>
<dbReference type="eggNOG" id="COG4936">
    <property type="taxonomic scope" value="Bacteria"/>
</dbReference>
<sequence length="324" mass="36552">MLVPENYFGNNQKVLDKILREFAEATGLPTILVDTRGDELTYGYGFTPFCQLMRNNEKTRQLCQNCDMFGGRRAVQAKQSQPYICHAGLIDFSYPIKLGEQVVGYILCGQAKVSDDAEFEPILNEKTDWHKDPILSEAYANLPTVKPSKIKSGAELLKIIINNYLSNIVNGTFDVDAPGPVPAQIKAKMGPDPADNQQQAAKINFSITKPHHPVQPQKPEIKKALDYINKHLNEVISLDEVAEHVFLSSYYLSKLFKKEMQINFVDYVNNKKIERAKILLQDSTWSVDSIAHSLGFSQTSYFSKTFKKSVGASPSQYRKQIQTH</sequence>
<dbReference type="Pfam" id="PF12833">
    <property type="entry name" value="HTH_18"/>
    <property type="match status" value="1"/>
</dbReference>
<dbReference type="GO" id="GO:0003700">
    <property type="term" value="F:DNA-binding transcription factor activity"/>
    <property type="evidence" value="ECO:0007669"/>
    <property type="project" value="InterPro"/>
</dbReference>
<dbReference type="PANTHER" id="PTHR43280">
    <property type="entry name" value="ARAC-FAMILY TRANSCRIPTIONAL REGULATOR"/>
    <property type="match status" value="1"/>
</dbReference>
<dbReference type="Gene3D" id="1.10.10.60">
    <property type="entry name" value="Homeodomain-like"/>
    <property type="match status" value="2"/>
</dbReference>
<dbReference type="PROSITE" id="PS01124">
    <property type="entry name" value="HTH_ARAC_FAMILY_2"/>
    <property type="match status" value="1"/>
</dbReference>
<keyword evidence="2" id="KW-0238">DNA-binding</keyword>
<dbReference type="eggNOG" id="COG2207">
    <property type="taxonomic scope" value="Bacteria"/>
</dbReference>
<evidence type="ECO:0000256" key="1">
    <source>
        <dbReference type="ARBA" id="ARBA00023015"/>
    </source>
</evidence>
<dbReference type="GeneID" id="65916451"/>
<evidence type="ECO:0000313" key="5">
    <source>
        <dbReference type="EMBL" id="KRK19067.1"/>
    </source>
</evidence>
<dbReference type="AlphaFoldDB" id="A0A0R1FBH6"/>
<dbReference type="PATRIC" id="fig|913848.6.peg.1550"/>
<dbReference type="Proteomes" id="UP000051181">
    <property type="component" value="Unassembled WGS sequence"/>
</dbReference>
<evidence type="ECO:0000313" key="6">
    <source>
        <dbReference type="Proteomes" id="UP000051181"/>
    </source>
</evidence>
<protein>
    <submittedName>
        <fullName evidence="5">Transcriptional regulator PocR</fullName>
    </submittedName>
</protein>
<evidence type="ECO:0000256" key="2">
    <source>
        <dbReference type="ARBA" id="ARBA00023125"/>
    </source>
</evidence>
<keyword evidence="3" id="KW-0804">Transcription</keyword>
<dbReference type="InterPro" id="IPR020449">
    <property type="entry name" value="Tscrpt_reg_AraC-type_HTH"/>
</dbReference>
<dbReference type="EMBL" id="AZCN01000004">
    <property type="protein sequence ID" value="KRK19067.1"/>
    <property type="molecule type" value="Genomic_DNA"/>
</dbReference>
<dbReference type="PROSITE" id="PS00041">
    <property type="entry name" value="HTH_ARAC_FAMILY_1"/>
    <property type="match status" value="1"/>
</dbReference>
<dbReference type="InterPro" id="IPR009057">
    <property type="entry name" value="Homeodomain-like_sf"/>
</dbReference>
<dbReference type="RefSeq" id="WP_010010203.1">
    <property type="nucleotide sequence ID" value="NZ_AZCN01000004.1"/>
</dbReference>
<dbReference type="InterPro" id="IPR018062">
    <property type="entry name" value="HTH_AraC-typ_CS"/>
</dbReference>